<dbReference type="Proteomes" id="UP000236319">
    <property type="component" value="Unassembled WGS sequence"/>
</dbReference>
<dbReference type="GO" id="GO:0008033">
    <property type="term" value="P:tRNA processing"/>
    <property type="evidence" value="ECO:0007669"/>
    <property type="project" value="UniProtKB-KW"/>
</dbReference>
<dbReference type="PANTHER" id="PTHR14742:SF0">
    <property type="entry name" value="RIBONUCLEASE P PROTEIN SUBUNIT P21"/>
    <property type="match status" value="1"/>
</dbReference>
<evidence type="ECO:0000256" key="4">
    <source>
        <dbReference type="ARBA" id="ARBA00038402"/>
    </source>
</evidence>
<comment type="caution">
    <text evidence="5">The sequence shown here is derived from an EMBL/GenBank/DDBJ whole genome shotgun (WGS) entry which is preliminary data.</text>
</comment>
<evidence type="ECO:0000256" key="2">
    <source>
        <dbReference type="ARBA" id="ARBA00022723"/>
    </source>
</evidence>
<accession>A0A2H6KC46</accession>
<dbReference type="PANTHER" id="PTHR14742">
    <property type="entry name" value="RIBONUCLEASE P SUBUNIT P21"/>
    <property type="match status" value="1"/>
</dbReference>
<protein>
    <submittedName>
        <fullName evidence="5">RNAse P subunit domain containing protein, putative</fullName>
    </submittedName>
</protein>
<keyword evidence="6" id="KW-1185">Reference proteome</keyword>
<dbReference type="EMBL" id="BDSA01000002">
    <property type="protein sequence ID" value="GBE60554.1"/>
    <property type="molecule type" value="Genomic_DNA"/>
</dbReference>
<dbReference type="GeneID" id="39874324"/>
<dbReference type="RefSeq" id="XP_028866797.1">
    <property type="nucleotide sequence ID" value="XM_029010964.1"/>
</dbReference>
<evidence type="ECO:0000256" key="1">
    <source>
        <dbReference type="ARBA" id="ARBA00022694"/>
    </source>
</evidence>
<sequence>MDPLPKQKDVTPAKGKDKCEAAKAAFAKNVHVKRVMYLLNAAVVMAKDYPNISRAYIRELREIANKHVIRLDPSFKINFCKGCNTVTLPGINAVYAAECHKEWHRNVPRNASVRDATSCDPEIPGHDDEPHAHTLLDESTYDWLAVTCCVCTRTRRTKLKHPDATD</sequence>
<evidence type="ECO:0000313" key="5">
    <source>
        <dbReference type="EMBL" id="GBE60554.1"/>
    </source>
</evidence>
<evidence type="ECO:0000313" key="6">
    <source>
        <dbReference type="Proteomes" id="UP000236319"/>
    </source>
</evidence>
<comment type="similarity">
    <text evidence="4">Belongs to the eukaryotic/archaeal RNase P protein component 4 family.</text>
</comment>
<dbReference type="AlphaFoldDB" id="A0A2H6KC46"/>
<keyword evidence="3" id="KW-0862">Zinc</keyword>
<dbReference type="GO" id="GO:0046872">
    <property type="term" value="F:metal ion binding"/>
    <property type="evidence" value="ECO:0007669"/>
    <property type="project" value="UniProtKB-KW"/>
</dbReference>
<evidence type="ECO:0000256" key="3">
    <source>
        <dbReference type="ARBA" id="ARBA00022833"/>
    </source>
</evidence>
<dbReference type="VEuPathDB" id="PiroplasmaDB:BOVATA_020470"/>
<proteinExistence type="inferred from homology"/>
<reference evidence="5 6" key="1">
    <citation type="journal article" date="2017" name="BMC Genomics">
        <title>Whole-genome assembly of Babesia ovata and comparative genomics between closely related pathogens.</title>
        <authorList>
            <person name="Yamagishi J."/>
            <person name="Asada M."/>
            <person name="Hakimi H."/>
            <person name="Tanaka T.Q."/>
            <person name="Sugimoto C."/>
            <person name="Kawazu S."/>
        </authorList>
    </citation>
    <scope>NUCLEOTIDE SEQUENCE [LARGE SCALE GENOMIC DNA]</scope>
    <source>
        <strain evidence="5 6">Miyake</strain>
    </source>
</reference>
<dbReference type="InterPro" id="IPR007175">
    <property type="entry name" value="Rpr2/Snm1/Rpp21"/>
</dbReference>
<dbReference type="OrthoDB" id="128536at2759"/>
<dbReference type="Pfam" id="PF04032">
    <property type="entry name" value="Rpr2"/>
    <property type="match status" value="1"/>
</dbReference>
<gene>
    <name evidence="5" type="ORF">BOVATA_020470</name>
</gene>
<dbReference type="GO" id="GO:1902555">
    <property type="term" value="C:endoribonuclease complex"/>
    <property type="evidence" value="ECO:0007669"/>
    <property type="project" value="UniProtKB-ARBA"/>
</dbReference>
<organism evidence="5 6">
    <name type="scientific">Babesia ovata</name>
    <dbReference type="NCBI Taxonomy" id="189622"/>
    <lineage>
        <taxon>Eukaryota</taxon>
        <taxon>Sar</taxon>
        <taxon>Alveolata</taxon>
        <taxon>Apicomplexa</taxon>
        <taxon>Aconoidasida</taxon>
        <taxon>Piroplasmida</taxon>
        <taxon>Babesiidae</taxon>
        <taxon>Babesia</taxon>
    </lineage>
</organism>
<keyword evidence="2" id="KW-0479">Metal-binding</keyword>
<dbReference type="GO" id="GO:1990904">
    <property type="term" value="C:ribonucleoprotein complex"/>
    <property type="evidence" value="ECO:0007669"/>
    <property type="project" value="UniProtKB-ARBA"/>
</dbReference>
<keyword evidence="1" id="KW-0819">tRNA processing</keyword>
<name>A0A2H6KC46_9APIC</name>